<evidence type="ECO:0000313" key="4">
    <source>
        <dbReference type="Proteomes" id="UP001164929"/>
    </source>
</evidence>
<dbReference type="Pfam" id="PF00646">
    <property type="entry name" value="F-box"/>
    <property type="match status" value="1"/>
</dbReference>
<gene>
    <name evidence="3" type="ORF">NC653_003517</name>
</gene>
<dbReference type="InterPro" id="IPR032675">
    <property type="entry name" value="LRR_dom_sf"/>
</dbReference>
<keyword evidence="4" id="KW-1185">Reference proteome</keyword>
<feature type="transmembrane region" description="Helical" evidence="1">
    <location>
        <begin position="319"/>
        <end position="339"/>
    </location>
</feature>
<dbReference type="PROSITE" id="PS50181">
    <property type="entry name" value="FBOX"/>
    <property type="match status" value="1"/>
</dbReference>
<dbReference type="AlphaFoldDB" id="A0AAD6WJ82"/>
<dbReference type="EMBL" id="JAQIZT010000001">
    <property type="protein sequence ID" value="KAJ7013911.1"/>
    <property type="molecule type" value="Genomic_DNA"/>
</dbReference>
<dbReference type="Gene3D" id="3.80.10.10">
    <property type="entry name" value="Ribonuclease Inhibitor"/>
    <property type="match status" value="1"/>
</dbReference>
<dbReference type="SMART" id="SM00256">
    <property type="entry name" value="FBOX"/>
    <property type="match status" value="1"/>
</dbReference>
<protein>
    <recommendedName>
        <fullName evidence="2">F-box domain-containing protein</fullName>
    </recommendedName>
</protein>
<dbReference type="InterPro" id="IPR053197">
    <property type="entry name" value="F-box_SCFL_complex_component"/>
</dbReference>
<dbReference type="PANTHER" id="PTHR34223">
    <property type="entry name" value="OS11G0201299 PROTEIN"/>
    <property type="match status" value="1"/>
</dbReference>
<evidence type="ECO:0000313" key="3">
    <source>
        <dbReference type="EMBL" id="KAJ7013911.1"/>
    </source>
</evidence>
<reference evidence="3 4" key="1">
    <citation type="journal article" date="2023" name="Mol. Ecol. Resour.">
        <title>Chromosome-level genome assembly of a triploid poplar Populus alba 'Berolinensis'.</title>
        <authorList>
            <person name="Chen S."/>
            <person name="Yu Y."/>
            <person name="Wang X."/>
            <person name="Wang S."/>
            <person name="Zhang T."/>
            <person name="Zhou Y."/>
            <person name="He R."/>
            <person name="Meng N."/>
            <person name="Wang Y."/>
            <person name="Liu W."/>
            <person name="Liu Z."/>
            <person name="Liu J."/>
            <person name="Guo Q."/>
            <person name="Huang H."/>
            <person name="Sederoff R.R."/>
            <person name="Wang G."/>
            <person name="Qu G."/>
            <person name="Chen S."/>
        </authorList>
    </citation>
    <scope>NUCLEOTIDE SEQUENCE [LARGE SCALE GENOMIC DNA]</scope>
    <source>
        <strain evidence="3">SC-2020</strain>
    </source>
</reference>
<proteinExistence type="predicted"/>
<dbReference type="Gene3D" id="1.20.1280.50">
    <property type="match status" value="1"/>
</dbReference>
<comment type="caution">
    <text evidence="3">The sequence shown here is derived from an EMBL/GenBank/DDBJ whole genome shotgun (WGS) entry which is preliminary data.</text>
</comment>
<dbReference type="SUPFAM" id="SSF81383">
    <property type="entry name" value="F-box domain"/>
    <property type="match status" value="1"/>
</dbReference>
<dbReference type="PANTHER" id="PTHR34223:SF51">
    <property type="entry name" value="OS06G0556300 PROTEIN"/>
    <property type="match status" value="1"/>
</dbReference>
<dbReference type="InterPro" id="IPR036047">
    <property type="entry name" value="F-box-like_dom_sf"/>
</dbReference>
<accession>A0AAD6WJ82</accession>
<dbReference type="InterPro" id="IPR053781">
    <property type="entry name" value="F-box_AtFBL13-like"/>
</dbReference>
<dbReference type="CDD" id="cd22160">
    <property type="entry name" value="F-box_AtFBL13-like"/>
    <property type="match status" value="1"/>
</dbReference>
<keyword evidence="1" id="KW-1133">Transmembrane helix</keyword>
<keyword evidence="1" id="KW-0472">Membrane</keyword>
<evidence type="ECO:0000259" key="2">
    <source>
        <dbReference type="PROSITE" id="PS50181"/>
    </source>
</evidence>
<keyword evidence="1" id="KW-0812">Transmembrane</keyword>
<name>A0AAD6WJ82_9ROSI</name>
<feature type="domain" description="F-box" evidence="2">
    <location>
        <begin position="12"/>
        <end position="65"/>
    </location>
</feature>
<dbReference type="InterPro" id="IPR001810">
    <property type="entry name" value="F-box_dom"/>
</dbReference>
<evidence type="ECO:0000256" key="1">
    <source>
        <dbReference type="SAM" id="Phobius"/>
    </source>
</evidence>
<sequence length="375" mass="43071">MRSPKVCSSQHVDRLSNLPNHIIHHILSFLDAKYAVQTSVLAKGWRNLWTSVHVLHLNSNSFRRLRSFKKFVVAVLNKLNHNTTAGTFLFSYRGRIDDYLKERVIYFASFHGVGHLVLDLGCKRPPVSQALLNCQTFKTIKLKNATFTTSFGFSKLTTLHLKHCLFSLVTNCFDFSDCLPNLSSLSLLGCDFTRFKVLKISGPQLLNVTIRSMWYCYGGLSKGCKVEISAPKLTFLSYKESHMVDFSVINLPSLQHADVDVFLSYEEENEDIQYLLKFFQGLYNVQSATLSYSTIQVCQDDYHICCVSASFFCGFKSSFLLVLYLIYPHWNFIFFLTNVRNSCFRGIMLKEVKWNVKWNFFVASSKITNCLLLIC</sequence>
<dbReference type="Proteomes" id="UP001164929">
    <property type="component" value="Chromosome 1"/>
</dbReference>
<organism evidence="3 4">
    <name type="scientific">Populus alba x Populus x berolinensis</name>
    <dbReference type="NCBI Taxonomy" id="444605"/>
    <lineage>
        <taxon>Eukaryota</taxon>
        <taxon>Viridiplantae</taxon>
        <taxon>Streptophyta</taxon>
        <taxon>Embryophyta</taxon>
        <taxon>Tracheophyta</taxon>
        <taxon>Spermatophyta</taxon>
        <taxon>Magnoliopsida</taxon>
        <taxon>eudicotyledons</taxon>
        <taxon>Gunneridae</taxon>
        <taxon>Pentapetalae</taxon>
        <taxon>rosids</taxon>
        <taxon>fabids</taxon>
        <taxon>Malpighiales</taxon>
        <taxon>Salicaceae</taxon>
        <taxon>Saliceae</taxon>
        <taxon>Populus</taxon>
    </lineage>
</organism>